<accession>A0A2V2VJF4</accession>
<feature type="region of interest" description="Disordered" evidence="2">
    <location>
        <begin position="562"/>
        <end position="589"/>
    </location>
</feature>
<protein>
    <recommendedName>
        <fullName evidence="4">RING-type domain-containing protein</fullName>
    </recommendedName>
</protein>
<feature type="transmembrane region" description="Helical" evidence="3">
    <location>
        <begin position="6"/>
        <end position="32"/>
    </location>
</feature>
<reference evidence="5 6" key="1">
    <citation type="journal article" date="2018" name="Microb. Genom.">
        <title>Expanding an expanded genome: long-read sequencing of Trypanosoma cruzi.</title>
        <authorList>
            <person name="Berna L."/>
            <person name="Rodriguez M."/>
            <person name="Chiribao M.L."/>
            <person name="Parodi-Talice A."/>
            <person name="Pita S."/>
            <person name="Rijo G."/>
            <person name="Alvarez-Valin F."/>
            <person name="Robello C."/>
        </authorList>
    </citation>
    <scope>NUCLEOTIDE SEQUENCE [LARGE SCALE GENOMIC DNA]</scope>
    <source>
        <strain evidence="5 6">TCC</strain>
    </source>
</reference>
<dbReference type="PROSITE" id="PS50089">
    <property type="entry name" value="ZF_RING_2"/>
    <property type="match status" value="1"/>
</dbReference>
<evidence type="ECO:0000313" key="6">
    <source>
        <dbReference type="Proteomes" id="UP000246078"/>
    </source>
</evidence>
<comment type="caution">
    <text evidence="5">The sequence shown here is derived from an EMBL/GenBank/DDBJ whole genome shotgun (WGS) entry which is preliminary data.</text>
</comment>
<dbReference type="VEuPathDB" id="TriTrypDB:TcCL_NonESM00475"/>
<dbReference type="EMBL" id="PRFC01000255">
    <property type="protein sequence ID" value="PWU96480.1"/>
    <property type="molecule type" value="Genomic_DNA"/>
</dbReference>
<keyword evidence="1" id="KW-0479">Metal-binding</keyword>
<dbReference type="InterPro" id="IPR013083">
    <property type="entry name" value="Znf_RING/FYVE/PHD"/>
</dbReference>
<feature type="compositionally biased region" description="Low complexity" evidence="2">
    <location>
        <begin position="562"/>
        <end position="571"/>
    </location>
</feature>
<dbReference type="VEuPathDB" id="TriTrypDB:C3747_255g43"/>
<dbReference type="VEuPathDB" id="TriTrypDB:TcBrA4_0094100"/>
<dbReference type="VEuPathDB" id="TriTrypDB:TcCLB.510531.100"/>
<dbReference type="AlphaFoldDB" id="A0A2V2VJF4"/>
<feature type="domain" description="RING-type" evidence="4">
    <location>
        <begin position="945"/>
        <end position="980"/>
    </location>
</feature>
<dbReference type="Gene3D" id="3.30.40.10">
    <property type="entry name" value="Zinc/RING finger domain, C3HC4 (zinc finger)"/>
    <property type="match status" value="1"/>
</dbReference>
<feature type="region of interest" description="Disordered" evidence="2">
    <location>
        <begin position="488"/>
        <end position="537"/>
    </location>
</feature>
<keyword evidence="3" id="KW-1133">Transmembrane helix</keyword>
<evidence type="ECO:0000259" key="4">
    <source>
        <dbReference type="PROSITE" id="PS50089"/>
    </source>
</evidence>
<feature type="compositionally biased region" description="Basic and acidic residues" evidence="2">
    <location>
        <begin position="737"/>
        <end position="750"/>
    </location>
</feature>
<keyword evidence="1" id="KW-0862">Zinc</keyword>
<dbReference type="Pfam" id="PF13920">
    <property type="entry name" value="zf-C3HC4_3"/>
    <property type="match status" value="1"/>
</dbReference>
<dbReference type="VEuPathDB" id="TriTrypDB:TcCLB.511819.50"/>
<proteinExistence type="predicted"/>
<dbReference type="Proteomes" id="UP000246078">
    <property type="component" value="Unassembled WGS sequence"/>
</dbReference>
<evidence type="ECO:0000313" key="5">
    <source>
        <dbReference type="EMBL" id="PWU96480.1"/>
    </source>
</evidence>
<keyword evidence="3" id="KW-0472">Membrane</keyword>
<sequence>MFSAIVNYLILLAFVYLALALIGNIVTLLELWRIRRSIHQKRPPIIIPFLVFTTRPVYEVALTHMANRAVVLHGLPKVNGLTLPLQLHPVPSAKVLVKLRSTTTARQNDFLLPEVRPENDTDANEASFNTIPSSSFVHSGGGGSAHVARHSRGCAMETAALPSASRSHQMMGSFGNGGYHQYRELSLSDLGGGYHKQEGNSGVGRLMARSQLSLQFRVETAARIEAPNLSRIQLGNASIEAFGRDSSSAFCGALSRSDTMIFEDPKISLVAADDGSEGADLPVKLRCACIFGADDVDIIRAVTVGTTRTFGRGSFMYHCYYTAEDEENCARERARLLDWHNRQRLGARFQFGDHTPCMPLSGAFYEDSVTQTNPPSRRRRHLMLVNSMTSVGECLPSRQGSLGSFSTLAGRTRSMCCSTKSNAFTETFVDVSETACFASGSRTREERGKNEKEGFEMSKYVPASIMNDAAQDLTESNDDCMFVTAVSPSTSTLPSSTSPPTWTDSSTSDACNEGDSVETGKMMPHTEPQAMNTDEEEEAGDVADVDGAPLPAENAVTFSDPVNVPVTNVDDAPGTNRNANKAATSKKGHCRRPREFVDIFLTEPQQGPIIPRAYEGSILITPDALQSDANAIITTTTTSTSAPASLQVDAVDLSLAAFQNCFKNGPTPASGNEVNAGEGGGGGGEGKDAGGEKAGKKCEKKGEKKGRDSRHHEKKQNDAELIPRHPLTFALMLYRRTPQEGRNSGREKRQITSHTRQQTSDCFVCVYSTANAMASLLPKSASAMPGGGTPRNSPPGSSLRLNDPNECREIGETYPLPGTEEVQTSLRRLQPGSAKPEKITALLEAMRSKIGAVMSVALQYVRIGNDLYAVTEVSDRTFVQYREERVLMGRCGINDFSSGGHTNEREDITASERSVWPSKYRMRAASYSLASSPQTGVRHQLVRMCWLCMRTEANVITLPCAHFALCLGCVETLTHCCICQRSIHATIVLNEDTDQSEFSDTRDQ</sequence>
<feature type="compositionally biased region" description="Polar residues" evidence="2">
    <location>
        <begin position="790"/>
        <end position="800"/>
    </location>
</feature>
<gene>
    <name evidence="5" type="ORF">C3747_255g43</name>
</gene>
<feature type="region of interest" description="Disordered" evidence="2">
    <location>
        <begin position="781"/>
        <end position="804"/>
    </location>
</feature>
<dbReference type="VEuPathDB" id="TriTrypDB:TcG_03808"/>
<dbReference type="VEuPathDB" id="TriTrypDB:ECC02_005794"/>
<keyword evidence="3" id="KW-0812">Transmembrane</keyword>
<name>A0A2V2VJF4_TRYCR</name>
<dbReference type="VEuPathDB" id="TriTrypDB:TCDM_02609"/>
<dbReference type="VEuPathDB" id="TriTrypDB:Tc_MARK_144"/>
<feature type="compositionally biased region" description="Basic and acidic residues" evidence="2">
    <location>
        <begin position="685"/>
        <end position="706"/>
    </location>
</feature>
<feature type="region of interest" description="Disordered" evidence="2">
    <location>
        <begin position="664"/>
        <end position="755"/>
    </location>
</feature>
<dbReference type="GO" id="GO:0008270">
    <property type="term" value="F:zinc ion binding"/>
    <property type="evidence" value="ECO:0007669"/>
    <property type="project" value="UniProtKB-KW"/>
</dbReference>
<evidence type="ECO:0000256" key="2">
    <source>
        <dbReference type="SAM" id="MobiDB-lite"/>
    </source>
</evidence>
<evidence type="ECO:0000256" key="1">
    <source>
        <dbReference type="PROSITE-ProRule" id="PRU00175"/>
    </source>
</evidence>
<evidence type="ECO:0000256" key="3">
    <source>
        <dbReference type="SAM" id="Phobius"/>
    </source>
</evidence>
<keyword evidence="1" id="KW-0863">Zinc-finger</keyword>
<dbReference type="InterPro" id="IPR001841">
    <property type="entry name" value="Znf_RING"/>
</dbReference>
<dbReference type="VEuPathDB" id="TriTrypDB:C4B63_49g128"/>
<dbReference type="VEuPathDB" id="TriTrypDB:TCSYLVIO_001595"/>
<organism evidence="5 6">
    <name type="scientific">Trypanosoma cruzi</name>
    <dbReference type="NCBI Taxonomy" id="5693"/>
    <lineage>
        <taxon>Eukaryota</taxon>
        <taxon>Discoba</taxon>
        <taxon>Euglenozoa</taxon>
        <taxon>Kinetoplastea</taxon>
        <taxon>Metakinetoplastina</taxon>
        <taxon>Trypanosomatida</taxon>
        <taxon>Trypanosomatidae</taxon>
        <taxon>Trypanosoma</taxon>
        <taxon>Schizotrypanum</taxon>
    </lineage>
</organism>
<feature type="compositionally biased region" description="Low complexity" evidence="2">
    <location>
        <begin position="488"/>
        <end position="508"/>
    </location>
</feature>